<dbReference type="InterPro" id="IPR036625">
    <property type="entry name" value="E3-bd_dom_sf"/>
</dbReference>
<accession>A0ABV7M804</accession>
<gene>
    <name evidence="16" type="primary">odhB</name>
    <name evidence="16" type="ORF">ACFONP_02340</name>
</gene>
<dbReference type="InterPro" id="IPR000089">
    <property type="entry name" value="Biotin_lipoyl"/>
</dbReference>
<feature type="domain" description="Lipoyl-binding" evidence="14">
    <location>
        <begin position="1"/>
        <end position="76"/>
    </location>
</feature>
<dbReference type="Gene3D" id="4.10.320.10">
    <property type="entry name" value="E3-binding domain"/>
    <property type="match status" value="1"/>
</dbReference>
<dbReference type="GO" id="GO:0004149">
    <property type="term" value="F:dihydrolipoyllysine-residue succinyltransferase activity"/>
    <property type="evidence" value="ECO:0007669"/>
    <property type="project" value="UniProtKB-EC"/>
</dbReference>
<comment type="cofactor">
    <cofactor evidence="1">
        <name>(R)-lipoate</name>
        <dbReference type="ChEBI" id="CHEBI:83088"/>
    </cofactor>
</comment>
<evidence type="ECO:0000256" key="5">
    <source>
        <dbReference type="ARBA" id="ARBA00012945"/>
    </source>
</evidence>
<dbReference type="Pfam" id="PF02817">
    <property type="entry name" value="E3_binding"/>
    <property type="match status" value="1"/>
</dbReference>
<dbReference type="InterPro" id="IPR006255">
    <property type="entry name" value="SucB"/>
</dbReference>
<dbReference type="Pfam" id="PF00364">
    <property type="entry name" value="Biotin_lipoyl"/>
    <property type="match status" value="2"/>
</dbReference>
<dbReference type="EMBL" id="JBHRVA010000002">
    <property type="protein sequence ID" value="MFC3301570.1"/>
    <property type="molecule type" value="Genomic_DNA"/>
</dbReference>
<feature type="region of interest" description="Disordered" evidence="13">
    <location>
        <begin position="265"/>
        <end position="292"/>
    </location>
</feature>
<evidence type="ECO:0000256" key="12">
    <source>
        <dbReference type="RuleBase" id="RU361138"/>
    </source>
</evidence>
<dbReference type="EC" id="2.3.1.61" evidence="5 12"/>
<dbReference type="SUPFAM" id="SSF47005">
    <property type="entry name" value="Peripheral subunit-binding domain of 2-oxo acid dehydrogenase complex"/>
    <property type="match status" value="1"/>
</dbReference>
<feature type="domain" description="Lipoyl-binding" evidence="14">
    <location>
        <begin position="124"/>
        <end position="199"/>
    </location>
</feature>
<evidence type="ECO:0000256" key="10">
    <source>
        <dbReference type="ARBA" id="ARBA00023315"/>
    </source>
</evidence>
<dbReference type="PANTHER" id="PTHR43416">
    <property type="entry name" value="DIHYDROLIPOYLLYSINE-RESIDUE SUCCINYLTRANSFERASE COMPONENT OF 2-OXOGLUTARATE DEHYDROGENASE COMPLEX, MITOCHONDRIAL-RELATED"/>
    <property type="match status" value="1"/>
</dbReference>
<feature type="compositionally biased region" description="Low complexity" evidence="13">
    <location>
        <begin position="266"/>
        <end position="283"/>
    </location>
</feature>
<keyword evidence="7 12" id="KW-0816">Tricarboxylic acid cycle</keyword>
<evidence type="ECO:0000256" key="6">
    <source>
        <dbReference type="ARBA" id="ARBA00019511"/>
    </source>
</evidence>
<evidence type="ECO:0000256" key="2">
    <source>
        <dbReference type="ARBA" id="ARBA00004052"/>
    </source>
</evidence>
<dbReference type="Gene3D" id="3.30.559.10">
    <property type="entry name" value="Chloramphenicol acetyltransferase-like domain"/>
    <property type="match status" value="1"/>
</dbReference>
<dbReference type="Proteomes" id="UP001595607">
    <property type="component" value="Unassembled WGS sequence"/>
</dbReference>
<evidence type="ECO:0000256" key="13">
    <source>
        <dbReference type="SAM" id="MobiDB-lite"/>
    </source>
</evidence>
<dbReference type="PROSITE" id="PS51826">
    <property type="entry name" value="PSBD"/>
    <property type="match status" value="1"/>
</dbReference>
<dbReference type="InterPro" id="IPR023213">
    <property type="entry name" value="CAT-like_dom_sf"/>
</dbReference>
<dbReference type="NCBIfam" id="TIGR01347">
    <property type="entry name" value="sucB"/>
    <property type="match status" value="1"/>
</dbReference>
<dbReference type="RefSeq" id="WP_189572815.1">
    <property type="nucleotide sequence ID" value="NZ_BMXU01000001.1"/>
</dbReference>
<keyword evidence="10 12" id="KW-0012">Acyltransferase</keyword>
<comment type="catalytic activity">
    <reaction evidence="11 12">
        <text>N(6)-[(R)-dihydrolipoyl]-L-lysyl-[protein] + succinyl-CoA = N(6)-[(R)-S(8)-succinyldihydrolipoyl]-L-lysyl-[protein] + CoA</text>
        <dbReference type="Rhea" id="RHEA:15213"/>
        <dbReference type="Rhea" id="RHEA-COMP:10475"/>
        <dbReference type="Rhea" id="RHEA-COMP:20092"/>
        <dbReference type="ChEBI" id="CHEBI:57287"/>
        <dbReference type="ChEBI" id="CHEBI:57292"/>
        <dbReference type="ChEBI" id="CHEBI:83100"/>
        <dbReference type="ChEBI" id="CHEBI:83120"/>
        <dbReference type="EC" id="2.3.1.61"/>
    </reaction>
</comment>
<feature type="region of interest" description="Disordered" evidence="13">
    <location>
        <begin position="105"/>
        <end position="124"/>
    </location>
</feature>
<comment type="similarity">
    <text evidence="4 12">Belongs to the 2-oxoacid dehydrogenase family.</text>
</comment>
<keyword evidence="17" id="KW-1185">Reference proteome</keyword>
<feature type="region of interest" description="Disordered" evidence="13">
    <location>
        <begin position="208"/>
        <end position="228"/>
    </location>
</feature>
<dbReference type="InterPro" id="IPR050537">
    <property type="entry name" value="2-oxoacid_dehydrogenase"/>
</dbReference>
<keyword evidence="9 12" id="KW-0450">Lipoyl</keyword>
<feature type="compositionally biased region" description="Polar residues" evidence="13">
    <location>
        <begin position="217"/>
        <end position="228"/>
    </location>
</feature>
<dbReference type="PROSITE" id="PS50968">
    <property type="entry name" value="BIOTINYL_LIPOYL"/>
    <property type="match status" value="2"/>
</dbReference>
<dbReference type="SUPFAM" id="SSF52777">
    <property type="entry name" value="CoA-dependent acyltransferases"/>
    <property type="match status" value="1"/>
</dbReference>
<evidence type="ECO:0000256" key="8">
    <source>
        <dbReference type="ARBA" id="ARBA00022679"/>
    </source>
</evidence>
<evidence type="ECO:0000313" key="17">
    <source>
        <dbReference type="Proteomes" id="UP001595607"/>
    </source>
</evidence>
<dbReference type="InterPro" id="IPR011053">
    <property type="entry name" value="Single_hybrid_motif"/>
</dbReference>
<dbReference type="Gene3D" id="2.40.50.100">
    <property type="match status" value="2"/>
</dbReference>
<evidence type="ECO:0000259" key="14">
    <source>
        <dbReference type="PROSITE" id="PS50968"/>
    </source>
</evidence>
<dbReference type="CDD" id="cd06849">
    <property type="entry name" value="lipoyl_domain"/>
    <property type="match status" value="2"/>
</dbReference>
<evidence type="ECO:0000256" key="7">
    <source>
        <dbReference type="ARBA" id="ARBA00022532"/>
    </source>
</evidence>
<evidence type="ECO:0000256" key="3">
    <source>
        <dbReference type="ARBA" id="ARBA00005145"/>
    </source>
</evidence>
<dbReference type="PANTHER" id="PTHR43416:SF5">
    <property type="entry name" value="DIHYDROLIPOYLLYSINE-RESIDUE SUCCINYLTRANSFERASE COMPONENT OF 2-OXOGLUTARATE DEHYDROGENASE COMPLEX, MITOCHONDRIAL"/>
    <property type="match status" value="1"/>
</dbReference>
<protein>
    <recommendedName>
        <fullName evidence="6 12">Dihydrolipoyllysine-residue succinyltransferase component of 2-oxoglutarate dehydrogenase complex</fullName>
        <ecNumber evidence="5 12">2.3.1.61</ecNumber>
    </recommendedName>
    <alternativeName>
        <fullName evidence="12">2-oxoglutarate dehydrogenase complex component E2</fullName>
    </alternativeName>
</protein>
<evidence type="ECO:0000256" key="11">
    <source>
        <dbReference type="ARBA" id="ARBA00052761"/>
    </source>
</evidence>
<keyword evidence="8 12" id="KW-0808">Transferase</keyword>
<comment type="caution">
    <text evidence="16">The sequence shown here is derived from an EMBL/GenBank/DDBJ whole genome shotgun (WGS) entry which is preliminary data.</text>
</comment>
<evidence type="ECO:0000256" key="1">
    <source>
        <dbReference type="ARBA" id="ARBA00001938"/>
    </source>
</evidence>
<evidence type="ECO:0000256" key="4">
    <source>
        <dbReference type="ARBA" id="ARBA00007317"/>
    </source>
</evidence>
<sequence length="519" mass="55192">MVEIRVPTLGESVTEATIGRWLKKEGDQVAADEPVVELETDKVSVEVPAPAAGVLSKIAAKEGDTVELGALLGEIGESSGAAVNGNAAGDEGGGVQPTDEQLTTAAASPGEGTIKESATAEGEEVEILAPSSGESVTEADVGEWLVKVGDYVKIDEPVVTLETDKAAVDVPAPVSGVLKEIVAKEGETVSVGAVLGIITSGEAAAGSTAKETKPQAAASQVQQTNTELSPAPRRIVEQNRLDPSNIEGTGRGGRITKGDALKALEKAGAASSEPAKAKAPVAPRELGEREERVKMSRLRQTIARRLKESQETAAQLTTFNDVDMTAVMQARSKYKDLFEKKHGVKLGFMSFFVKAAIQALKEVPEVNAEIDGTDIIYKNHYDIGIAVGTDKGLVVPVVRDADEKNLAQIEKEIGDFGRRARDGQLKLEEMQGGTFTITNGGVYGSLMSTPILNMPQSGILGMHRIEKRPVVINDEIKIRPMMYLALTYDHRIVDGKGAVTFLVRIKENLEDPQRLLLDL</sequence>
<proteinExistence type="inferred from homology"/>
<comment type="function">
    <text evidence="2 12">E2 component of the 2-oxoglutarate dehydrogenase (OGDH) complex which catalyzes the second step in the conversion of 2-oxoglutarate to succinyl-CoA and CO(2).</text>
</comment>
<evidence type="ECO:0000313" key="16">
    <source>
        <dbReference type="EMBL" id="MFC3301570.1"/>
    </source>
</evidence>
<dbReference type="PROSITE" id="PS00189">
    <property type="entry name" value="LIPOYL"/>
    <property type="match status" value="2"/>
</dbReference>
<evidence type="ECO:0000259" key="15">
    <source>
        <dbReference type="PROSITE" id="PS51826"/>
    </source>
</evidence>
<reference evidence="17" key="1">
    <citation type="journal article" date="2019" name="Int. J. Syst. Evol. Microbiol.">
        <title>The Global Catalogue of Microorganisms (GCM) 10K type strain sequencing project: providing services to taxonomists for standard genome sequencing and annotation.</title>
        <authorList>
            <consortium name="The Broad Institute Genomics Platform"/>
            <consortium name="The Broad Institute Genome Sequencing Center for Infectious Disease"/>
            <person name="Wu L."/>
            <person name="Ma J."/>
        </authorList>
    </citation>
    <scope>NUCLEOTIDE SEQUENCE [LARGE SCALE GENOMIC DNA]</scope>
    <source>
        <strain evidence="17">KCTC 22245</strain>
    </source>
</reference>
<evidence type="ECO:0000256" key="9">
    <source>
        <dbReference type="ARBA" id="ARBA00022823"/>
    </source>
</evidence>
<dbReference type="InterPro" id="IPR001078">
    <property type="entry name" value="2-oxoacid_DH_actylTfrase"/>
</dbReference>
<organism evidence="16 17">
    <name type="scientific">Parvularcula lutaonensis</name>
    <dbReference type="NCBI Taxonomy" id="491923"/>
    <lineage>
        <taxon>Bacteria</taxon>
        <taxon>Pseudomonadati</taxon>
        <taxon>Pseudomonadota</taxon>
        <taxon>Alphaproteobacteria</taxon>
        <taxon>Parvularculales</taxon>
        <taxon>Parvularculaceae</taxon>
        <taxon>Parvularcula</taxon>
    </lineage>
</organism>
<feature type="domain" description="Peripheral subunit-binding (PSBD)" evidence="15">
    <location>
        <begin position="227"/>
        <end position="264"/>
    </location>
</feature>
<dbReference type="InterPro" id="IPR004167">
    <property type="entry name" value="PSBD"/>
</dbReference>
<name>A0ABV7M804_9PROT</name>
<dbReference type="NCBIfam" id="NF004309">
    <property type="entry name" value="PRK05704.1"/>
    <property type="match status" value="1"/>
</dbReference>
<dbReference type="Pfam" id="PF00198">
    <property type="entry name" value="2-oxoacid_dh"/>
    <property type="match status" value="1"/>
</dbReference>
<dbReference type="SUPFAM" id="SSF51230">
    <property type="entry name" value="Single hybrid motif"/>
    <property type="match status" value="2"/>
</dbReference>
<comment type="pathway">
    <text evidence="3 12">Amino-acid degradation; L-lysine degradation via saccharopine pathway; glutaryl-CoA from L-lysine: step 6/6.</text>
</comment>
<dbReference type="InterPro" id="IPR003016">
    <property type="entry name" value="2-oxoA_DH_lipoyl-BS"/>
</dbReference>